<gene>
    <name evidence="7" type="ORF">Taro_051546</name>
</gene>
<dbReference type="Pfam" id="PF00560">
    <property type="entry name" value="LRR_1"/>
    <property type="match status" value="3"/>
</dbReference>
<keyword evidence="2" id="KW-0433">Leucine-rich repeat</keyword>
<keyword evidence="3" id="KW-0732">Signal</keyword>
<name>A0A843XH39_COLES</name>
<evidence type="ECO:0000256" key="4">
    <source>
        <dbReference type="ARBA" id="ARBA00022737"/>
    </source>
</evidence>
<evidence type="ECO:0000256" key="5">
    <source>
        <dbReference type="ARBA" id="ARBA00023170"/>
    </source>
</evidence>
<evidence type="ECO:0000313" key="8">
    <source>
        <dbReference type="Proteomes" id="UP000652761"/>
    </source>
</evidence>
<evidence type="ECO:0000256" key="6">
    <source>
        <dbReference type="SAM" id="MobiDB-lite"/>
    </source>
</evidence>
<dbReference type="Gene3D" id="3.80.10.10">
    <property type="entry name" value="Ribonuclease Inhibitor"/>
    <property type="match status" value="2"/>
</dbReference>
<protein>
    <submittedName>
        <fullName evidence="7">Uncharacterized protein</fullName>
    </submittedName>
</protein>
<dbReference type="GO" id="GO:0004674">
    <property type="term" value="F:protein serine/threonine kinase activity"/>
    <property type="evidence" value="ECO:0007669"/>
    <property type="project" value="UniProtKB-EC"/>
</dbReference>
<feature type="compositionally biased region" description="Acidic residues" evidence="6">
    <location>
        <begin position="242"/>
        <end position="251"/>
    </location>
</feature>
<evidence type="ECO:0000256" key="1">
    <source>
        <dbReference type="ARBA" id="ARBA00004167"/>
    </source>
</evidence>
<keyword evidence="4" id="KW-0677">Repeat</keyword>
<comment type="caution">
    <text evidence="7">The sequence shown here is derived from an EMBL/GenBank/DDBJ whole genome shotgun (WGS) entry which is preliminary data.</text>
</comment>
<dbReference type="GO" id="GO:0016020">
    <property type="term" value="C:membrane"/>
    <property type="evidence" value="ECO:0007669"/>
    <property type="project" value="UniProtKB-SubCell"/>
</dbReference>
<feature type="region of interest" description="Disordered" evidence="6">
    <location>
        <begin position="232"/>
        <end position="251"/>
    </location>
</feature>
<dbReference type="PANTHER" id="PTHR48053:SF126">
    <property type="entry name" value="MDIS1-INTERACTING RECEPTOR LIKE KINASE 2-LIKE ISOFORM X1"/>
    <property type="match status" value="1"/>
</dbReference>
<dbReference type="Proteomes" id="UP000652761">
    <property type="component" value="Unassembled WGS sequence"/>
</dbReference>
<evidence type="ECO:0000256" key="3">
    <source>
        <dbReference type="ARBA" id="ARBA00022729"/>
    </source>
</evidence>
<dbReference type="FunFam" id="3.80.10.10:FF:000383">
    <property type="entry name" value="Leucine-rich repeat receptor protein kinase EMS1"/>
    <property type="match status" value="2"/>
</dbReference>
<reference evidence="7" key="1">
    <citation type="submission" date="2017-07" db="EMBL/GenBank/DDBJ databases">
        <title>Taro Niue Genome Assembly and Annotation.</title>
        <authorList>
            <person name="Atibalentja N."/>
            <person name="Keating K."/>
            <person name="Fields C.J."/>
        </authorList>
    </citation>
    <scope>NUCLEOTIDE SEQUENCE</scope>
    <source>
        <strain evidence="7">Niue_2</strain>
        <tissue evidence="7">Leaf</tissue>
    </source>
</reference>
<keyword evidence="5" id="KW-0675">Receptor</keyword>
<keyword evidence="8" id="KW-1185">Reference proteome</keyword>
<accession>A0A843XH39</accession>
<dbReference type="SUPFAM" id="SSF52058">
    <property type="entry name" value="L domain-like"/>
    <property type="match status" value="1"/>
</dbReference>
<comment type="subcellular location">
    <subcellularLocation>
        <location evidence="1">Membrane</location>
        <topology evidence="1">Single-pass membrane protein</topology>
    </subcellularLocation>
</comment>
<dbReference type="AlphaFoldDB" id="A0A843XH39"/>
<dbReference type="InterPro" id="IPR032675">
    <property type="entry name" value="LRR_dom_sf"/>
</dbReference>
<dbReference type="EMBL" id="NMUH01008269">
    <property type="protein sequence ID" value="MQM18552.1"/>
    <property type="molecule type" value="Genomic_DNA"/>
</dbReference>
<proteinExistence type="predicted"/>
<dbReference type="PANTHER" id="PTHR48053">
    <property type="entry name" value="LEUCINE RICH REPEAT FAMILY PROTEIN, EXPRESSED"/>
    <property type="match status" value="1"/>
</dbReference>
<organism evidence="7 8">
    <name type="scientific">Colocasia esculenta</name>
    <name type="common">Wild taro</name>
    <name type="synonym">Arum esculentum</name>
    <dbReference type="NCBI Taxonomy" id="4460"/>
    <lineage>
        <taxon>Eukaryota</taxon>
        <taxon>Viridiplantae</taxon>
        <taxon>Streptophyta</taxon>
        <taxon>Embryophyta</taxon>
        <taxon>Tracheophyta</taxon>
        <taxon>Spermatophyta</taxon>
        <taxon>Magnoliopsida</taxon>
        <taxon>Liliopsida</taxon>
        <taxon>Araceae</taxon>
        <taxon>Aroideae</taxon>
        <taxon>Colocasieae</taxon>
        <taxon>Colocasia</taxon>
    </lineage>
</organism>
<dbReference type="InterPro" id="IPR051716">
    <property type="entry name" value="Plant_RL_S/T_kinase"/>
</dbReference>
<dbReference type="InterPro" id="IPR001611">
    <property type="entry name" value="Leu-rich_rpt"/>
</dbReference>
<evidence type="ECO:0000256" key="2">
    <source>
        <dbReference type="ARBA" id="ARBA00022614"/>
    </source>
</evidence>
<evidence type="ECO:0000313" key="7">
    <source>
        <dbReference type="EMBL" id="MQM18552.1"/>
    </source>
</evidence>
<dbReference type="OrthoDB" id="676979at2759"/>
<sequence length="251" mass="27850">MVGRTPDDIFNCTELVRLDLASNSFRGILNPRIGMLTKLRKLLLQQNYLFCSIPPEVGNLTKLQKLRLGTNKFSGKIPSEISKLPVLQGLNFPAKKFLRRCNPFSVLHLQQNRLTGSIPDAISKLRMLNELKLHNNQLNGSIPGGIKNLQNLMLVDISHNKLTGSLHGSLVASMKSLQIYLNLSNNMLEGSVPTTRQTTFVSGCRLLTKIENPLTNTYVNGLCPLTKPSTYRPSTKPWFAESESEGESGCS</sequence>